<dbReference type="GO" id="GO:0097237">
    <property type="term" value="P:cellular response to toxic substance"/>
    <property type="evidence" value="ECO:0007669"/>
    <property type="project" value="UniProtKB-ARBA"/>
</dbReference>
<dbReference type="Pfam" id="PF07992">
    <property type="entry name" value="Pyr_redox_2"/>
    <property type="match status" value="1"/>
</dbReference>
<sequence>MTQNVIIIGGGPAGLTAAIYASRAGLQPKCFLGVKTSSQLQLTTAVENYPGFLTIMGPDLIDTMVKQAEKQGADVVYDDVLHIRYIQSDQLFTVFTADSEYQSKSLIFAGGSKSKTLDVIGSTAFWNKGVSTCAVCDRVKNNSSVVIVGGGDVACEEALYTSRTAKCVYLVLRRNEFRASAVMVDKVKSEPKIQIIYDSNVVKITGDKSVNSVLIKNNKTTVETELSVSHLFWCIGNQPQTGILTGTCVLDEFGYIALNSTKEEGVNDKTTMSSQKGLFVAGDCADKKYRQAVVAAATGCMAAMDCERWLQEQEKFEKK</sequence>
<dbReference type="InterPro" id="IPR050097">
    <property type="entry name" value="Ferredoxin-NADP_redctase_2"/>
</dbReference>
<evidence type="ECO:0000313" key="5">
    <source>
        <dbReference type="EMBL" id="CAI9953722.1"/>
    </source>
</evidence>
<keyword evidence="2" id="KW-0285">Flavoprotein</keyword>
<evidence type="ECO:0000256" key="3">
    <source>
        <dbReference type="ARBA" id="ARBA00023002"/>
    </source>
</evidence>
<dbReference type="InterPro" id="IPR023753">
    <property type="entry name" value="FAD/NAD-binding_dom"/>
</dbReference>
<keyword evidence="7" id="KW-1185">Reference proteome</keyword>
<evidence type="ECO:0000256" key="2">
    <source>
        <dbReference type="ARBA" id="ARBA00022630"/>
    </source>
</evidence>
<evidence type="ECO:0000256" key="1">
    <source>
        <dbReference type="ARBA" id="ARBA00009333"/>
    </source>
</evidence>
<dbReference type="EMBL" id="CATOUU010000841">
    <property type="protein sequence ID" value="CAI9953722.1"/>
    <property type="molecule type" value="Genomic_DNA"/>
</dbReference>
<evidence type="ECO:0000313" key="7">
    <source>
        <dbReference type="Proteomes" id="UP001642409"/>
    </source>
</evidence>
<reference evidence="5" key="1">
    <citation type="submission" date="2023-06" db="EMBL/GenBank/DDBJ databases">
        <authorList>
            <person name="Kurt Z."/>
        </authorList>
    </citation>
    <scope>NUCLEOTIDE SEQUENCE</scope>
</reference>
<dbReference type="EMBL" id="CAXDID020000174">
    <property type="protein sequence ID" value="CAL6048101.1"/>
    <property type="molecule type" value="Genomic_DNA"/>
</dbReference>
<name>A0AA86QCL2_9EUKA</name>
<dbReference type="GO" id="GO:0016491">
    <property type="term" value="F:oxidoreductase activity"/>
    <property type="evidence" value="ECO:0007669"/>
    <property type="project" value="UniProtKB-KW"/>
</dbReference>
<dbReference type="Proteomes" id="UP001642409">
    <property type="component" value="Unassembled WGS sequence"/>
</dbReference>
<organism evidence="5">
    <name type="scientific">Hexamita inflata</name>
    <dbReference type="NCBI Taxonomy" id="28002"/>
    <lineage>
        <taxon>Eukaryota</taxon>
        <taxon>Metamonada</taxon>
        <taxon>Diplomonadida</taxon>
        <taxon>Hexamitidae</taxon>
        <taxon>Hexamitinae</taxon>
        <taxon>Hexamita</taxon>
    </lineage>
</organism>
<evidence type="ECO:0000313" key="6">
    <source>
        <dbReference type="EMBL" id="CAL6048101.1"/>
    </source>
</evidence>
<comment type="caution">
    <text evidence="5">The sequence shown here is derived from an EMBL/GenBank/DDBJ whole genome shotgun (WGS) entry which is preliminary data.</text>
</comment>
<comment type="similarity">
    <text evidence="1">Belongs to the class-II pyridine nucleotide-disulfide oxidoreductase family.</text>
</comment>
<dbReference type="SUPFAM" id="SSF51905">
    <property type="entry name" value="FAD/NAD(P)-binding domain"/>
    <property type="match status" value="1"/>
</dbReference>
<evidence type="ECO:0000259" key="4">
    <source>
        <dbReference type="Pfam" id="PF07992"/>
    </source>
</evidence>
<accession>A0AA86QCL2</accession>
<dbReference type="Gene3D" id="3.50.50.60">
    <property type="entry name" value="FAD/NAD(P)-binding domain"/>
    <property type="match status" value="2"/>
</dbReference>
<dbReference type="PRINTS" id="PR00368">
    <property type="entry name" value="FADPNR"/>
</dbReference>
<keyword evidence="3" id="KW-0560">Oxidoreductase</keyword>
<gene>
    <name evidence="5" type="ORF">HINF_LOCUS41367</name>
    <name evidence="6" type="ORF">HINF_LOCUS42526</name>
</gene>
<reference evidence="6 7" key="2">
    <citation type="submission" date="2024-07" db="EMBL/GenBank/DDBJ databases">
        <authorList>
            <person name="Akdeniz Z."/>
        </authorList>
    </citation>
    <scope>NUCLEOTIDE SEQUENCE [LARGE SCALE GENOMIC DNA]</scope>
</reference>
<proteinExistence type="inferred from homology"/>
<dbReference type="AlphaFoldDB" id="A0AA86QCL2"/>
<dbReference type="PANTHER" id="PTHR48105">
    <property type="entry name" value="THIOREDOXIN REDUCTASE 1-RELATED-RELATED"/>
    <property type="match status" value="1"/>
</dbReference>
<protein>
    <submittedName>
        <fullName evidence="5">Thioredoxin reductase</fullName>
    </submittedName>
    <submittedName>
        <fullName evidence="6">Thioredoxin_reductase</fullName>
    </submittedName>
</protein>
<dbReference type="PRINTS" id="PR00469">
    <property type="entry name" value="PNDRDTASEII"/>
</dbReference>
<dbReference type="InterPro" id="IPR036188">
    <property type="entry name" value="FAD/NAD-bd_sf"/>
</dbReference>
<feature type="domain" description="FAD/NAD(P)-binding" evidence="4">
    <location>
        <begin position="4"/>
        <end position="299"/>
    </location>
</feature>